<evidence type="ECO:0000256" key="4">
    <source>
        <dbReference type="ARBA" id="ARBA00022679"/>
    </source>
</evidence>
<evidence type="ECO:0000256" key="7">
    <source>
        <dbReference type="ARBA" id="ARBA00023264"/>
    </source>
</evidence>
<keyword evidence="4 10" id="KW-0808">Transferase</keyword>
<dbReference type="PANTHER" id="PTHR30100">
    <property type="entry name" value="FATTY ACID/PHOSPHOLIPID SYNTHESIS PROTEIN PLSX"/>
    <property type="match status" value="1"/>
</dbReference>
<dbReference type="EMBL" id="CP036280">
    <property type="protein sequence ID" value="QDU71103.1"/>
    <property type="molecule type" value="Genomic_DNA"/>
</dbReference>
<comment type="similarity">
    <text evidence="10">Belongs to the PlsX family.</text>
</comment>
<accession>A0A518BVU2</accession>
<keyword evidence="5 10" id="KW-0443">Lipid metabolism</keyword>
<keyword evidence="6 10" id="KW-0594">Phospholipid biosynthesis</keyword>
<dbReference type="GO" id="GO:0043811">
    <property type="term" value="F:phosphate:acyl-[acyl carrier protein] acyltransferase activity"/>
    <property type="evidence" value="ECO:0007669"/>
    <property type="project" value="UniProtKB-UniRule"/>
</dbReference>
<sequence length="344" mass="36387">MRIAVDVMGGDHAPAAVLTGCLDAVPILGDDHTLVLVGDEQVIRQGMEQAGLADHPQIEIVPTTQVIDMGEGPVAALRSKPDSSIVRLMALGGRKAGDQYCDVVISAGNTGACVAAAQMSMRRLAGVHRPGIAVTMPTFHGPVVVCDVGANPEPRPTHLHQYARMAAVYAEQIIGIDKPRVALLSIGGEETKGNILVKETHQLLKDDGTVNYIGYVEGRDIFNGKATVVITEGFTGNVVLKLAEGLAAGLFKTIASEIAETDPEMAMKFGPVVKNIYRKHDYHEFGGAPLLGANGTCLIMHGSSESRTVVAAIRSAISYIEHRVNDRIIDALDDTSIPQTEGAA</sequence>
<comment type="subcellular location">
    <subcellularLocation>
        <location evidence="10">Cytoplasm</location>
    </subcellularLocation>
    <text evidence="10">Associated with the membrane possibly through PlsY.</text>
</comment>
<gene>
    <name evidence="10 11" type="primary">plsX</name>
    <name evidence="11" type="ORF">Pan265_09510</name>
</gene>
<dbReference type="GO" id="GO:0008654">
    <property type="term" value="P:phospholipid biosynthetic process"/>
    <property type="evidence" value="ECO:0007669"/>
    <property type="project" value="UniProtKB-KW"/>
</dbReference>
<dbReference type="PIRSF" id="PIRSF002465">
    <property type="entry name" value="Phsphlp_syn_PlsX"/>
    <property type="match status" value="1"/>
</dbReference>
<dbReference type="Pfam" id="PF02504">
    <property type="entry name" value="FA_synthesis"/>
    <property type="match status" value="1"/>
</dbReference>
<dbReference type="NCBIfam" id="TIGR00182">
    <property type="entry name" value="plsX"/>
    <property type="match status" value="1"/>
</dbReference>
<dbReference type="PANTHER" id="PTHR30100:SF1">
    <property type="entry name" value="PHOSPHATE ACYLTRANSFERASE"/>
    <property type="match status" value="1"/>
</dbReference>
<proteinExistence type="inferred from homology"/>
<dbReference type="EC" id="2.3.1.274" evidence="8 10"/>
<dbReference type="RefSeq" id="WP_145445240.1">
    <property type="nucleotide sequence ID" value="NZ_CP036280.1"/>
</dbReference>
<dbReference type="InterPro" id="IPR003664">
    <property type="entry name" value="FA_synthesis"/>
</dbReference>
<dbReference type="InterPro" id="IPR012281">
    <property type="entry name" value="Phospholipid_synth_PlsX-like"/>
</dbReference>
<keyword evidence="12" id="KW-1185">Reference proteome</keyword>
<comment type="pathway">
    <text evidence="10">Lipid metabolism; phospholipid metabolism.</text>
</comment>
<protein>
    <recommendedName>
        <fullName evidence="8 10">Phosphate acyltransferase</fullName>
        <ecNumber evidence="8 10">2.3.1.274</ecNumber>
    </recommendedName>
    <alternativeName>
        <fullName evidence="10">Acyl-ACP phosphotransacylase</fullName>
    </alternativeName>
    <alternativeName>
        <fullName evidence="10">Acyl-[acyl-carrier-protein]--phosphate acyltransferase</fullName>
    </alternativeName>
    <alternativeName>
        <fullName evidence="10">Phosphate-acyl-ACP acyltransferase</fullName>
    </alternativeName>
</protein>
<evidence type="ECO:0000256" key="8">
    <source>
        <dbReference type="ARBA" id="ARBA00024069"/>
    </source>
</evidence>
<dbReference type="HAMAP" id="MF_00019">
    <property type="entry name" value="PlsX"/>
    <property type="match status" value="1"/>
</dbReference>
<dbReference type="SUPFAM" id="SSF53659">
    <property type="entry name" value="Isocitrate/Isopropylmalate dehydrogenase-like"/>
    <property type="match status" value="1"/>
</dbReference>
<keyword evidence="11" id="KW-0012">Acyltransferase</keyword>
<evidence type="ECO:0000256" key="5">
    <source>
        <dbReference type="ARBA" id="ARBA00023098"/>
    </source>
</evidence>
<dbReference type="AlphaFoldDB" id="A0A518BVU2"/>
<dbReference type="Proteomes" id="UP000320386">
    <property type="component" value="Chromosome"/>
</dbReference>
<dbReference type="KEGG" id="mcad:Pan265_09510"/>
<evidence type="ECO:0000256" key="9">
    <source>
        <dbReference type="ARBA" id="ARBA00046608"/>
    </source>
</evidence>
<evidence type="ECO:0000313" key="12">
    <source>
        <dbReference type="Proteomes" id="UP000320386"/>
    </source>
</evidence>
<keyword evidence="2 10" id="KW-0963">Cytoplasm</keyword>
<reference evidence="11 12" key="1">
    <citation type="submission" date="2019-02" db="EMBL/GenBank/DDBJ databases">
        <title>Deep-cultivation of Planctomycetes and their phenomic and genomic characterization uncovers novel biology.</title>
        <authorList>
            <person name="Wiegand S."/>
            <person name="Jogler M."/>
            <person name="Boedeker C."/>
            <person name="Pinto D."/>
            <person name="Vollmers J."/>
            <person name="Rivas-Marin E."/>
            <person name="Kohn T."/>
            <person name="Peeters S.H."/>
            <person name="Heuer A."/>
            <person name="Rast P."/>
            <person name="Oberbeckmann S."/>
            <person name="Bunk B."/>
            <person name="Jeske O."/>
            <person name="Meyerdierks A."/>
            <person name="Storesund J.E."/>
            <person name="Kallscheuer N."/>
            <person name="Luecker S."/>
            <person name="Lage O.M."/>
            <person name="Pohl T."/>
            <person name="Merkel B.J."/>
            <person name="Hornburger P."/>
            <person name="Mueller R.-W."/>
            <person name="Bruemmer F."/>
            <person name="Labrenz M."/>
            <person name="Spormann A.M."/>
            <person name="Op den Camp H."/>
            <person name="Overmann J."/>
            <person name="Amann R."/>
            <person name="Jetten M.S.M."/>
            <person name="Mascher T."/>
            <person name="Medema M.H."/>
            <person name="Devos D.P."/>
            <person name="Kaster A.-K."/>
            <person name="Ovreas L."/>
            <person name="Rohde M."/>
            <person name="Galperin M.Y."/>
            <person name="Jogler C."/>
        </authorList>
    </citation>
    <scope>NUCLEOTIDE SEQUENCE [LARGE SCALE GENOMIC DNA]</scope>
    <source>
        <strain evidence="11 12">Pan265</strain>
    </source>
</reference>
<organism evidence="11 12">
    <name type="scientific">Mucisphaera calidilacus</name>
    <dbReference type="NCBI Taxonomy" id="2527982"/>
    <lineage>
        <taxon>Bacteria</taxon>
        <taxon>Pseudomonadati</taxon>
        <taxon>Planctomycetota</taxon>
        <taxon>Phycisphaerae</taxon>
        <taxon>Phycisphaerales</taxon>
        <taxon>Phycisphaeraceae</taxon>
        <taxon>Mucisphaera</taxon>
    </lineage>
</organism>
<evidence type="ECO:0000256" key="10">
    <source>
        <dbReference type="HAMAP-Rule" id="MF_00019"/>
    </source>
</evidence>
<evidence type="ECO:0000313" key="11">
    <source>
        <dbReference type="EMBL" id="QDU71103.1"/>
    </source>
</evidence>
<dbReference type="GO" id="GO:0005737">
    <property type="term" value="C:cytoplasm"/>
    <property type="evidence" value="ECO:0007669"/>
    <property type="project" value="UniProtKB-SubCell"/>
</dbReference>
<evidence type="ECO:0000256" key="6">
    <source>
        <dbReference type="ARBA" id="ARBA00023209"/>
    </source>
</evidence>
<comment type="function">
    <text evidence="10">Catalyzes the reversible formation of acyl-phosphate (acyl-PO(4)) from acyl-[acyl-carrier-protein] (acyl-ACP). This enzyme utilizes acyl-ACP as fatty acyl donor, but not acyl-CoA.</text>
</comment>
<comment type="catalytic activity">
    <reaction evidence="1 10">
        <text>a fatty acyl-[ACP] + phosphate = an acyl phosphate + holo-[ACP]</text>
        <dbReference type="Rhea" id="RHEA:42292"/>
        <dbReference type="Rhea" id="RHEA-COMP:9685"/>
        <dbReference type="Rhea" id="RHEA-COMP:14125"/>
        <dbReference type="ChEBI" id="CHEBI:43474"/>
        <dbReference type="ChEBI" id="CHEBI:59918"/>
        <dbReference type="ChEBI" id="CHEBI:64479"/>
        <dbReference type="ChEBI" id="CHEBI:138651"/>
        <dbReference type="EC" id="2.3.1.274"/>
    </reaction>
</comment>
<comment type="subunit">
    <text evidence="9 10">Homodimer. Probably interacts with PlsY.</text>
</comment>
<keyword evidence="3 10" id="KW-0444">Lipid biosynthesis</keyword>
<dbReference type="OrthoDB" id="9806408at2"/>
<evidence type="ECO:0000256" key="2">
    <source>
        <dbReference type="ARBA" id="ARBA00022490"/>
    </source>
</evidence>
<dbReference type="UniPathway" id="UPA00085"/>
<dbReference type="GO" id="GO:0006633">
    <property type="term" value="P:fatty acid biosynthetic process"/>
    <property type="evidence" value="ECO:0007669"/>
    <property type="project" value="UniProtKB-UniRule"/>
</dbReference>
<evidence type="ECO:0000256" key="1">
    <source>
        <dbReference type="ARBA" id="ARBA00001232"/>
    </source>
</evidence>
<evidence type="ECO:0000256" key="3">
    <source>
        <dbReference type="ARBA" id="ARBA00022516"/>
    </source>
</evidence>
<name>A0A518BVU2_9BACT</name>
<dbReference type="Gene3D" id="3.40.718.10">
    <property type="entry name" value="Isopropylmalate Dehydrogenase"/>
    <property type="match status" value="1"/>
</dbReference>
<keyword evidence="7 10" id="KW-1208">Phospholipid metabolism</keyword>